<evidence type="ECO:0000256" key="2">
    <source>
        <dbReference type="ARBA" id="ARBA00023125"/>
    </source>
</evidence>
<dbReference type="Proteomes" id="UP001500683">
    <property type="component" value="Unassembled WGS sequence"/>
</dbReference>
<evidence type="ECO:0000256" key="3">
    <source>
        <dbReference type="ARBA" id="ARBA00023163"/>
    </source>
</evidence>
<organism evidence="5 6">
    <name type="scientific">Actinomadura miaoliensis</name>
    <dbReference type="NCBI Taxonomy" id="430685"/>
    <lineage>
        <taxon>Bacteria</taxon>
        <taxon>Bacillati</taxon>
        <taxon>Actinomycetota</taxon>
        <taxon>Actinomycetes</taxon>
        <taxon>Streptosporangiales</taxon>
        <taxon>Thermomonosporaceae</taxon>
        <taxon>Actinomadura</taxon>
    </lineage>
</organism>
<feature type="domain" description="HTH hxlR-type" evidence="4">
    <location>
        <begin position="20"/>
        <end position="117"/>
    </location>
</feature>
<dbReference type="Pfam" id="PF01638">
    <property type="entry name" value="HxlR"/>
    <property type="match status" value="1"/>
</dbReference>
<dbReference type="PANTHER" id="PTHR33204:SF18">
    <property type="entry name" value="TRANSCRIPTIONAL REGULATORY PROTEIN"/>
    <property type="match status" value="1"/>
</dbReference>
<dbReference type="SUPFAM" id="SSF46785">
    <property type="entry name" value="Winged helix' DNA-binding domain"/>
    <property type="match status" value="1"/>
</dbReference>
<keyword evidence="3" id="KW-0804">Transcription</keyword>
<proteinExistence type="predicted"/>
<dbReference type="CDD" id="cd00090">
    <property type="entry name" value="HTH_ARSR"/>
    <property type="match status" value="1"/>
</dbReference>
<dbReference type="InterPro" id="IPR036388">
    <property type="entry name" value="WH-like_DNA-bd_sf"/>
</dbReference>
<dbReference type="PANTHER" id="PTHR33204">
    <property type="entry name" value="TRANSCRIPTIONAL REGULATOR, MARR FAMILY"/>
    <property type="match status" value="1"/>
</dbReference>
<protein>
    <submittedName>
        <fullName evidence="5">Helix-turn-helix domain-containing protein</fullName>
    </submittedName>
</protein>
<evidence type="ECO:0000256" key="1">
    <source>
        <dbReference type="ARBA" id="ARBA00023015"/>
    </source>
</evidence>
<dbReference type="RefSeq" id="WP_344940532.1">
    <property type="nucleotide sequence ID" value="NZ_BAAAZG010000001.1"/>
</dbReference>
<comment type="caution">
    <text evidence="5">The sequence shown here is derived from an EMBL/GenBank/DDBJ whole genome shotgun (WGS) entry which is preliminary data.</text>
</comment>
<sequence>MSQPTSLEAVQKTSFADMHCSIGRTLEVVGHWWSPLIVRDVHLGLHRFDDIAGNLGISRNLLTRRLDDLVAAGILERRRYQDRPSRYEYHLAEAGRDLVPVLMAMMAWGDKWQTPPGGPPALLVHDACGQEFTPRVCCSECGAEITAGTVTARSGPGAAAGPGTRLLGGRVHRT</sequence>
<evidence type="ECO:0000259" key="4">
    <source>
        <dbReference type="PROSITE" id="PS51118"/>
    </source>
</evidence>
<dbReference type="InterPro" id="IPR036390">
    <property type="entry name" value="WH_DNA-bd_sf"/>
</dbReference>
<accession>A0ABP7V237</accession>
<gene>
    <name evidence="5" type="ORF">GCM10022214_07410</name>
</gene>
<keyword evidence="6" id="KW-1185">Reference proteome</keyword>
<evidence type="ECO:0000313" key="6">
    <source>
        <dbReference type="Proteomes" id="UP001500683"/>
    </source>
</evidence>
<dbReference type="Gene3D" id="1.10.10.10">
    <property type="entry name" value="Winged helix-like DNA-binding domain superfamily/Winged helix DNA-binding domain"/>
    <property type="match status" value="1"/>
</dbReference>
<dbReference type="InterPro" id="IPR002577">
    <property type="entry name" value="HTH_HxlR"/>
</dbReference>
<keyword evidence="2" id="KW-0238">DNA-binding</keyword>
<reference evidence="6" key="1">
    <citation type="journal article" date="2019" name="Int. J. Syst. Evol. Microbiol.">
        <title>The Global Catalogue of Microorganisms (GCM) 10K type strain sequencing project: providing services to taxonomists for standard genome sequencing and annotation.</title>
        <authorList>
            <consortium name="The Broad Institute Genomics Platform"/>
            <consortium name="The Broad Institute Genome Sequencing Center for Infectious Disease"/>
            <person name="Wu L."/>
            <person name="Ma J."/>
        </authorList>
    </citation>
    <scope>NUCLEOTIDE SEQUENCE [LARGE SCALE GENOMIC DNA]</scope>
    <source>
        <strain evidence="6">JCM 16702</strain>
    </source>
</reference>
<dbReference type="InterPro" id="IPR011991">
    <property type="entry name" value="ArsR-like_HTH"/>
</dbReference>
<evidence type="ECO:0000313" key="5">
    <source>
        <dbReference type="EMBL" id="GAA4057812.1"/>
    </source>
</evidence>
<name>A0ABP7V237_9ACTN</name>
<dbReference type="EMBL" id="BAAAZG010000001">
    <property type="protein sequence ID" value="GAA4057812.1"/>
    <property type="molecule type" value="Genomic_DNA"/>
</dbReference>
<keyword evidence="1" id="KW-0805">Transcription regulation</keyword>
<dbReference type="PROSITE" id="PS51118">
    <property type="entry name" value="HTH_HXLR"/>
    <property type="match status" value="1"/>
</dbReference>